<name>A0A3P9CRJ2_9CICH</name>
<protein>
    <submittedName>
        <fullName evidence="12">ATP binding cassette subfamily A member 2</fullName>
    </submittedName>
</protein>
<dbReference type="InterPro" id="IPR013525">
    <property type="entry name" value="ABC2_TM"/>
</dbReference>
<dbReference type="PANTHER" id="PTHR19229">
    <property type="entry name" value="ATP-BINDING CASSETTE TRANSPORTER SUBFAMILY A ABCA"/>
    <property type="match status" value="1"/>
</dbReference>
<dbReference type="GO" id="GO:0016887">
    <property type="term" value="F:ATP hydrolysis activity"/>
    <property type="evidence" value="ECO:0007669"/>
    <property type="project" value="InterPro"/>
</dbReference>
<organism evidence="12 13">
    <name type="scientific">Maylandia zebra</name>
    <name type="common">zebra mbuna</name>
    <dbReference type="NCBI Taxonomy" id="106582"/>
    <lineage>
        <taxon>Eukaryota</taxon>
        <taxon>Metazoa</taxon>
        <taxon>Chordata</taxon>
        <taxon>Craniata</taxon>
        <taxon>Vertebrata</taxon>
        <taxon>Euteleostomi</taxon>
        <taxon>Actinopterygii</taxon>
        <taxon>Neopterygii</taxon>
        <taxon>Teleostei</taxon>
        <taxon>Neoteleostei</taxon>
        <taxon>Acanthomorphata</taxon>
        <taxon>Ovalentaria</taxon>
        <taxon>Cichlomorphae</taxon>
        <taxon>Cichliformes</taxon>
        <taxon>Cichlidae</taxon>
        <taxon>African cichlids</taxon>
        <taxon>Pseudocrenilabrinae</taxon>
        <taxon>Haplochromini</taxon>
        <taxon>Maylandia</taxon>
        <taxon>Maylandia zebra complex</taxon>
    </lineage>
</organism>
<feature type="domain" description="ABC transporter" evidence="11">
    <location>
        <begin position="490"/>
        <end position="722"/>
    </location>
</feature>
<dbReference type="GO" id="GO:0005524">
    <property type="term" value="F:ATP binding"/>
    <property type="evidence" value="ECO:0007669"/>
    <property type="project" value="UniProtKB-KW"/>
</dbReference>
<evidence type="ECO:0000256" key="2">
    <source>
        <dbReference type="ARBA" id="ARBA00008869"/>
    </source>
</evidence>
<reference evidence="12 13" key="1">
    <citation type="journal article" date="2014" name="Nature">
        <title>The genomic substrate for adaptive radiation in African cichlid fish.</title>
        <authorList>
            <person name="Brawand D."/>
            <person name="Wagner C.E."/>
            <person name="Li Y.I."/>
            <person name="Malinsky M."/>
            <person name="Keller I."/>
            <person name="Fan S."/>
            <person name="Simakov O."/>
            <person name="Ng A.Y."/>
            <person name="Lim Z.W."/>
            <person name="Bezault E."/>
            <person name="Turner-Maier J."/>
            <person name="Johnson J."/>
            <person name="Alcazar R."/>
            <person name="Noh H.J."/>
            <person name="Russell P."/>
            <person name="Aken B."/>
            <person name="Alfoldi J."/>
            <person name="Amemiya C."/>
            <person name="Azzouzi N."/>
            <person name="Baroiller J.F."/>
            <person name="Barloy-Hubler F."/>
            <person name="Berlin A."/>
            <person name="Bloomquist R."/>
            <person name="Carleton K.L."/>
            <person name="Conte M.A."/>
            <person name="D'Cotta H."/>
            <person name="Eshel O."/>
            <person name="Gaffney L."/>
            <person name="Galibert F."/>
            <person name="Gante H.F."/>
            <person name="Gnerre S."/>
            <person name="Greuter L."/>
            <person name="Guyon R."/>
            <person name="Haddad N.S."/>
            <person name="Haerty W."/>
            <person name="Harris R.M."/>
            <person name="Hofmann H.A."/>
            <person name="Hourlier T."/>
            <person name="Hulata G."/>
            <person name="Jaffe D.B."/>
            <person name="Lara M."/>
            <person name="Lee A.P."/>
            <person name="MacCallum I."/>
            <person name="Mwaiko S."/>
            <person name="Nikaido M."/>
            <person name="Nishihara H."/>
            <person name="Ozouf-Costaz C."/>
            <person name="Penman D.J."/>
            <person name="Przybylski D."/>
            <person name="Rakotomanga M."/>
            <person name="Renn S.C.P."/>
            <person name="Ribeiro F.J."/>
            <person name="Ron M."/>
            <person name="Salzburger W."/>
            <person name="Sanchez-Pulido L."/>
            <person name="Santos M.E."/>
            <person name="Searle S."/>
            <person name="Sharpe T."/>
            <person name="Swofford R."/>
            <person name="Tan F.J."/>
            <person name="Williams L."/>
            <person name="Young S."/>
            <person name="Yin S."/>
            <person name="Okada N."/>
            <person name="Kocher T.D."/>
            <person name="Miska E.A."/>
            <person name="Lander E.S."/>
            <person name="Venkatesh B."/>
            <person name="Fernald R.D."/>
            <person name="Meyer A."/>
            <person name="Ponting C.P."/>
            <person name="Streelman J.T."/>
            <person name="Lindblad-Toh K."/>
            <person name="Seehausen O."/>
            <person name="Di Palma F."/>
        </authorList>
    </citation>
    <scope>NUCLEOTIDE SEQUENCE</scope>
</reference>
<dbReference type="STRING" id="106582.ENSMZEP00005024657"/>
<evidence type="ECO:0000256" key="5">
    <source>
        <dbReference type="ARBA" id="ARBA00022737"/>
    </source>
</evidence>
<reference evidence="12" key="2">
    <citation type="submission" date="2025-08" db="UniProtKB">
        <authorList>
            <consortium name="Ensembl"/>
        </authorList>
    </citation>
    <scope>IDENTIFICATION</scope>
</reference>
<keyword evidence="7" id="KW-0067">ATP-binding</keyword>
<dbReference type="GO" id="GO:0005319">
    <property type="term" value="F:lipid transporter activity"/>
    <property type="evidence" value="ECO:0007669"/>
    <property type="project" value="TreeGrafter"/>
</dbReference>
<evidence type="ECO:0000259" key="11">
    <source>
        <dbReference type="PROSITE" id="PS50893"/>
    </source>
</evidence>
<dbReference type="AlphaFoldDB" id="A0A3P9CRJ2"/>
<keyword evidence="4 10" id="KW-0812">Transmembrane</keyword>
<feature type="transmembrane region" description="Helical" evidence="10">
    <location>
        <begin position="271"/>
        <end position="294"/>
    </location>
</feature>
<dbReference type="InterPro" id="IPR003593">
    <property type="entry name" value="AAA+_ATPase"/>
</dbReference>
<evidence type="ECO:0000256" key="3">
    <source>
        <dbReference type="ARBA" id="ARBA00022448"/>
    </source>
</evidence>
<evidence type="ECO:0000256" key="9">
    <source>
        <dbReference type="ARBA" id="ARBA00023136"/>
    </source>
</evidence>
<keyword evidence="6" id="KW-0547">Nucleotide-binding</keyword>
<dbReference type="GO" id="GO:0016020">
    <property type="term" value="C:membrane"/>
    <property type="evidence" value="ECO:0007669"/>
    <property type="project" value="UniProtKB-SubCell"/>
</dbReference>
<comment type="similarity">
    <text evidence="2">Belongs to the ABC transporter superfamily. ABCA family.</text>
</comment>
<dbReference type="GeneTree" id="ENSGT00940000158560"/>
<dbReference type="FunFam" id="3.40.50.300:FF:000612">
    <property type="entry name" value="ATP-binding cassette, sub-family A (ABC1), member 2"/>
    <property type="match status" value="1"/>
</dbReference>
<evidence type="ECO:0000256" key="10">
    <source>
        <dbReference type="SAM" id="Phobius"/>
    </source>
</evidence>
<dbReference type="CDD" id="cd03263">
    <property type="entry name" value="ABC_subfamily_A"/>
    <property type="match status" value="1"/>
</dbReference>
<dbReference type="PANTHER" id="PTHR19229:SF36">
    <property type="entry name" value="ATP-BINDING CASSETTE SUB-FAMILY A MEMBER 2"/>
    <property type="match status" value="1"/>
</dbReference>
<keyword evidence="13" id="KW-1185">Reference proteome</keyword>
<evidence type="ECO:0000313" key="13">
    <source>
        <dbReference type="Proteomes" id="UP000265160"/>
    </source>
</evidence>
<dbReference type="Pfam" id="PF12698">
    <property type="entry name" value="ABC2_membrane_3"/>
    <property type="match status" value="1"/>
</dbReference>
<proteinExistence type="inferred from homology"/>
<keyword evidence="5" id="KW-0677">Repeat</keyword>
<keyword evidence="9 10" id="KW-0472">Membrane</keyword>
<comment type="subcellular location">
    <subcellularLocation>
        <location evidence="1">Membrane</location>
        <topology evidence="1">Multi-pass membrane protein</topology>
    </subcellularLocation>
</comment>
<feature type="transmembrane region" description="Helical" evidence="10">
    <location>
        <begin position="351"/>
        <end position="370"/>
    </location>
</feature>
<evidence type="ECO:0000256" key="7">
    <source>
        <dbReference type="ARBA" id="ARBA00022840"/>
    </source>
</evidence>
<evidence type="ECO:0000256" key="1">
    <source>
        <dbReference type="ARBA" id="ARBA00004141"/>
    </source>
</evidence>
<feature type="transmembrane region" description="Helical" evidence="10">
    <location>
        <begin position="382"/>
        <end position="407"/>
    </location>
</feature>
<evidence type="ECO:0000256" key="6">
    <source>
        <dbReference type="ARBA" id="ARBA00022741"/>
    </source>
</evidence>
<feature type="transmembrane region" description="Helical" evidence="10">
    <location>
        <begin position="451"/>
        <end position="477"/>
    </location>
</feature>
<evidence type="ECO:0000313" key="12">
    <source>
        <dbReference type="Ensembl" id="ENSMZEP00005024657.1"/>
    </source>
</evidence>
<dbReference type="Pfam" id="PF23321">
    <property type="entry name" value="R1_ABCA1"/>
    <property type="match status" value="1"/>
</dbReference>
<evidence type="ECO:0000256" key="8">
    <source>
        <dbReference type="ARBA" id="ARBA00022989"/>
    </source>
</evidence>
<dbReference type="Pfam" id="PF00005">
    <property type="entry name" value="ABC_tran"/>
    <property type="match status" value="1"/>
</dbReference>
<dbReference type="PROSITE" id="PS50893">
    <property type="entry name" value="ABC_TRANSPORTER_2"/>
    <property type="match status" value="1"/>
</dbReference>
<dbReference type="InterPro" id="IPR056264">
    <property type="entry name" value="R2_ABCA1-4-like"/>
</dbReference>
<evidence type="ECO:0000256" key="4">
    <source>
        <dbReference type="ARBA" id="ARBA00022692"/>
    </source>
</evidence>
<reference evidence="12" key="3">
    <citation type="submission" date="2025-09" db="UniProtKB">
        <authorList>
            <consortium name="Ensembl"/>
        </authorList>
    </citation>
    <scope>IDENTIFICATION</scope>
</reference>
<dbReference type="InterPro" id="IPR026082">
    <property type="entry name" value="ABCA"/>
</dbReference>
<dbReference type="InterPro" id="IPR003439">
    <property type="entry name" value="ABC_transporter-like_ATP-bd"/>
</dbReference>
<feature type="transmembrane region" description="Helical" evidence="10">
    <location>
        <begin position="324"/>
        <end position="345"/>
    </location>
</feature>
<dbReference type="Proteomes" id="UP000265160">
    <property type="component" value="LG12"/>
</dbReference>
<dbReference type="InterPro" id="IPR027417">
    <property type="entry name" value="P-loop_NTPase"/>
</dbReference>
<keyword evidence="8 10" id="KW-1133">Transmembrane helix</keyword>
<dbReference type="SUPFAM" id="SSF52540">
    <property type="entry name" value="P-loop containing nucleoside triphosphate hydrolases"/>
    <property type="match status" value="1"/>
</dbReference>
<dbReference type="SMART" id="SM00382">
    <property type="entry name" value="AAA"/>
    <property type="match status" value="1"/>
</dbReference>
<dbReference type="Gene3D" id="3.40.50.300">
    <property type="entry name" value="P-loop containing nucleotide triphosphate hydrolases"/>
    <property type="match status" value="1"/>
</dbReference>
<dbReference type="GO" id="GO:0140359">
    <property type="term" value="F:ABC-type transporter activity"/>
    <property type="evidence" value="ECO:0007669"/>
    <property type="project" value="InterPro"/>
</dbReference>
<sequence length="831" mass="93320">AEEYQSKQPHKIWSLYELRANLLNPKGDAENPSSPEPEVLEGQGTFKLEGWWLKLSQFHGLIIKRFHCAKRNTKGLFSQILLPAFFVCVAMTVALSVPEIGEILLPVTSPPTFPLSIHEPVRCVCSMQGTGFSCPSGVGGQPPLMKVVTGDIMVDITGRNVSEYLLFTSDRVNSKETISSGKDKDAMTLNWTGTVYNTANSATYCVQVLYNNKGYHSMPTYLNVLNNAILRANMPPSKGNPAAYGITVTNHPMNRTSASLSLDYLLQGTDVVIAIFIIVAMSFVPASFVVFLVAEKSTKAKHLQFVSGCDPVIYWLANYIWDMLNYLVPATCCVIILFVFDLPAYTSPTNFPAVLSLFLLYGWSITPIMYPASFWFKVPSTAYVFLIVINLFIGITATVATFLLQLFEHDKVCWILLSYLRHTAKRITRFPFNSKSTDLEEMMKSPFEWDIVTRGLVAMTVEGFVGFLITILCQYNFLRNPGHYYQKVTLLDPQVYKSRKMGRILAVDRLCLGVRPGECFGLLGVNGAGKTSTFKMLTGDECTTGGEAFINRNSILKDLLRVQQGIGYCPQFDALFDDLTAREHLQLYTRLRGIPWKDQERVVQWALEKLELSKYADKPAGTYSGGNKRKLSTAIALIGYPSLIFLDEPTTGMDPKARRFLWNLILDIIKTGRSVVLTSHSMEECEALCTRLGIMVNGRFKCLGSIQHLKNRFGDGYMITVRTKSSSSVKEVVRFFNRNFPEALLKERHHTKVQYQLKSERMSLAQVFSKMEQVVEVLGIEDYSVSQTTLDNVFVNFAKKQSDNLEQQDASDGLCTRTATLYFECVNLNPL</sequence>
<keyword evidence="3" id="KW-0813">Transport</keyword>
<accession>A0A3P9CRJ2</accession>
<dbReference type="Ensembl" id="ENSMZET00005025463.1">
    <property type="protein sequence ID" value="ENSMZEP00005024657.1"/>
    <property type="gene ID" value="ENSMZEG00005018396.1"/>
</dbReference>
<feature type="transmembrane region" description="Helical" evidence="10">
    <location>
        <begin position="80"/>
        <end position="97"/>
    </location>
</feature>